<evidence type="ECO:0000313" key="4">
    <source>
        <dbReference type="Proteomes" id="UP000298735"/>
    </source>
</evidence>
<feature type="transmembrane region" description="Helical" evidence="2">
    <location>
        <begin position="12"/>
        <end position="30"/>
    </location>
</feature>
<evidence type="ECO:0000256" key="2">
    <source>
        <dbReference type="SAM" id="Phobius"/>
    </source>
</evidence>
<dbReference type="EMBL" id="CP109968">
    <property type="protein sequence ID" value="UYZ07309.1"/>
    <property type="molecule type" value="Genomic_DNA"/>
</dbReference>
<dbReference type="KEGG" id="asal:CFBP5507_13950"/>
<keyword evidence="2" id="KW-1133">Transmembrane helix</keyword>
<feature type="compositionally biased region" description="Polar residues" evidence="1">
    <location>
        <begin position="55"/>
        <end position="77"/>
    </location>
</feature>
<sequence length="97" mass="10764">MPSAVAAEGNFYALSYFCLFLLLFILCEKFRQKTNFSLKLLFLRIFVRCIKTGTLPASHSASPEGTSWPENGSTNTAAPRDLSDLRRAAVLFVRDGS</sequence>
<evidence type="ECO:0000256" key="1">
    <source>
        <dbReference type="SAM" id="MobiDB-lite"/>
    </source>
</evidence>
<feature type="region of interest" description="Disordered" evidence="1">
    <location>
        <begin position="55"/>
        <end position="81"/>
    </location>
</feature>
<keyword evidence="2" id="KW-0472">Membrane</keyword>
<organism evidence="3 4">
    <name type="scientific">Agrobacterium salinitolerans</name>
    <dbReference type="NCBI Taxonomy" id="1183413"/>
    <lineage>
        <taxon>Bacteria</taxon>
        <taxon>Pseudomonadati</taxon>
        <taxon>Pseudomonadota</taxon>
        <taxon>Alphaproteobacteria</taxon>
        <taxon>Hyphomicrobiales</taxon>
        <taxon>Rhizobiaceae</taxon>
        <taxon>Rhizobium/Agrobacterium group</taxon>
        <taxon>Agrobacterium</taxon>
    </lineage>
</organism>
<dbReference type="AlphaFoldDB" id="A0A4Z1QSM4"/>
<gene>
    <name evidence="3" type="ORF">CFBP5507_13950</name>
</gene>
<reference evidence="3" key="1">
    <citation type="submission" date="2022-10" db="EMBL/GenBank/DDBJ databases">
        <title>Complete genome sequence of Agrobacterium salinitolerans CFBP5507.</title>
        <authorList>
            <person name="Tchabashvili S."/>
            <person name="Yen H.-C."/>
            <person name="Haryono M."/>
            <person name="Lin Y.-C."/>
            <person name="Lai E.-M."/>
            <person name="Kuo C.-H."/>
        </authorList>
    </citation>
    <scope>NUCLEOTIDE SEQUENCE</scope>
    <source>
        <strain evidence="3">CFBP5507</strain>
    </source>
</reference>
<dbReference type="Proteomes" id="UP000298735">
    <property type="component" value="Chromosome Circular"/>
</dbReference>
<proteinExistence type="predicted"/>
<evidence type="ECO:0000313" key="3">
    <source>
        <dbReference type="EMBL" id="UYZ07309.1"/>
    </source>
</evidence>
<keyword evidence="2" id="KW-0812">Transmembrane</keyword>
<accession>A0A4Z1QSM4</accession>
<name>A0A4Z1QSM4_9HYPH</name>
<dbReference type="RefSeq" id="WP_137409588.1">
    <property type="nucleotide sequence ID" value="NZ_CP074393.1"/>
</dbReference>
<protein>
    <submittedName>
        <fullName evidence="3">Uncharacterized protein</fullName>
    </submittedName>
</protein>